<evidence type="ECO:0000313" key="1">
    <source>
        <dbReference type="EMBL" id="QEV21584.1"/>
    </source>
</evidence>
<dbReference type="OrthoDB" id="4546548at2"/>
<evidence type="ECO:0000313" key="2">
    <source>
        <dbReference type="Proteomes" id="UP000326553"/>
    </source>
</evidence>
<dbReference type="Proteomes" id="UP000326553">
    <property type="component" value="Chromosome"/>
</dbReference>
<reference evidence="1 2" key="1">
    <citation type="submission" date="2017-09" db="EMBL/GenBank/DDBJ databases">
        <authorList>
            <person name="Lee N."/>
            <person name="Cho B.-K."/>
        </authorList>
    </citation>
    <scope>NUCLEOTIDE SEQUENCE [LARGE SCALE GENOMIC DNA]</scope>
    <source>
        <strain evidence="1 2">ATCC 12461</strain>
    </source>
</reference>
<name>A0A5J6HRV1_STRAD</name>
<sequence length="195" mass="21102">MQCILYVLYNDVASQLLSPELGLGSGQTCWRRLDRWQKAGVIVKLYRPSLPNCTRSANSTGHGRAWTAPTSVRKRGCQNWSVAGRPGRPRRRPEALLGDRGAGDVVVVLVLPELAQEGLGGGRDRRQEAGGLRVDVGQRRGDHVDGFPRVLGGRRGEGLDSTASQYARVVVDLRLGDVPRLLHALPALPGTTKGP</sequence>
<gene>
    <name evidence="1" type="ORF">CP975_32230</name>
</gene>
<dbReference type="EMBL" id="CP023695">
    <property type="protein sequence ID" value="QEV21584.1"/>
    <property type="molecule type" value="Genomic_DNA"/>
</dbReference>
<organism evidence="1 2">
    <name type="scientific">Streptomyces alboniger</name>
    <dbReference type="NCBI Taxonomy" id="132473"/>
    <lineage>
        <taxon>Bacteria</taxon>
        <taxon>Bacillati</taxon>
        <taxon>Actinomycetota</taxon>
        <taxon>Actinomycetes</taxon>
        <taxon>Kitasatosporales</taxon>
        <taxon>Streptomycetaceae</taxon>
        <taxon>Streptomyces</taxon>
        <taxon>Streptomyces aurantiacus group</taxon>
    </lineage>
</organism>
<accession>A0A5J6HRV1</accession>
<proteinExistence type="predicted"/>
<keyword evidence="2" id="KW-1185">Reference proteome</keyword>
<dbReference type="AlphaFoldDB" id="A0A5J6HRV1"/>
<evidence type="ECO:0008006" key="3">
    <source>
        <dbReference type="Google" id="ProtNLM"/>
    </source>
</evidence>
<dbReference type="KEGG" id="salw:CP975_32230"/>
<protein>
    <recommendedName>
        <fullName evidence="3">Transposase</fullName>
    </recommendedName>
</protein>